<reference evidence="2" key="2">
    <citation type="submission" date="2013-07" db="EMBL/GenBank/DDBJ databases">
        <authorList>
            <person name="Morais-Silva F.O."/>
            <person name="Rezende A.M."/>
            <person name="Pimentel C."/>
            <person name="Resende D.M."/>
            <person name="Santos C.I."/>
            <person name="Clemente C."/>
            <person name="de Oliveira L.M."/>
            <person name="da Silva S.M."/>
            <person name="Costa D.A."/>
            <person name="Varela-Raposo A."/>
            <person name="Horacio E.C.A."/>
            <person name="Matos M."/>
            <person name="Flores O."/>
            <person name="Ruiz J.C."/>
            <person name="Rodrigues-Pousada C."/>
        </authorList>
    </citation>
    <scope>NUCLEOTIDE SEQUENCE [LARGE SCALE GENOMIC DNA]</scope>
    <source>
        <strain evidence="2">ATCC 19364 / DSM 1382 / NCIMB 9332 / VKM B-1759</strain>
    </source>
</reference>
<name>T2GC15_MEGG1</name>
<dbReference type="Proteomes" id="UP000016587">
    <property type="component" value="Chromosome"/>
</dbReference>
<accession>T2GC15</accession>
<dbReference type="EMBL" id="CP006585">
    <property type="protein sequence ID" value="AGW13848.1"/>
    <property type="molecule type" value="Genomic_DNA"/>
</dbReference>
<dbReference type="PATRIC" id="fig|1121448.10.peg.2035"/>
<reference evidence="1 2" key="1">
    <citation type="journal article" date="2013" name="J. Bacteriol.">
        <title>Roles of HynAB and Ech, the only two hydrogenases found in the model sulfate reducer Desulfovibrio gigas.</title>
        <authorList>
            <person name="Morais-Silva F.O."/>
            <person name="Santos C.I."/>
            <person name="Rodrigues R."/>
            <person name="Pereira I.A."/>
            <person name="Rodrigues-Pousada C."/>
        </authorList>
    </citation>
    <scope>NUCLEOTIDE SEQUENCE [LARGE SCALE GENOMIC DNA]</scope>
    <source>
        <strain evidence="2">ATCC 19364 / DSM 1382 / NCIMB 9332 / VKM B-1759</strain>
    </source>
</reference>
<gene>
    <name evidence="1" type="ORF">DGI_2081</name>
</gene>
<evidence type="ECO:0000313" key="2">
    <source>
        <dbReference type="Proteomes" id="UP000016587"/>
    </source>
</evidence>
<organism evidence="1 2">
    <name type="scientific">Megalodesulfovibrio gigas (strain ATCC 19364 / DSM 1382 / NCIMB 9332 / VKM B-1759)</name>
    <name type="common">Desulfovibrio gigas</name>
    <dbReference type="NCBI Taxonomy" id="1121448"/>
    <lineage>
        <taxon>Bacteria</taxon>
        <taxon>Pseudomonadati</taxon>
        <taxon>Thermodesulfobacteriota</taxon>
        <taxon>Desulfovibrionia</taxon>
        <taxon>Desulfovibrionales</taxon>
        <taxon>Desulfovibrionaceae</taxon>
        <taxon>Megalodesulfovibrio</taxon>
    </lineage>
</organism>
<dbReference type="AlphaFoldDB" id="T2GC15"/>
<sequence>MYNNLNGDIIMQIDFEEEGLKFFVARCIHAFVAKHKIPEDATIRVMMKPVAIGNEDYDIDDLDVTYRIFEHIKIVIEM</sequence>
<evidence type="ECO:0000313" key="1">
    <source>
        <dbReference type="EMBL" id="AGW13848.1"/>
    </source>
</evidence>
<protein>
    <submittedName>
        <fullName evidence="1">Uncharacterized protein</fullName>
    </submittedName>
</protein>
<dbReference type="HOGENOM" id="CLU_2616229_0_0_7"/>
<dbReference type="KEGG" id="dgg:DGI_2081"/>
<keyword evidence="2" id="KW-1185">Reference proteome</keyword>
<proteinExistence type="predicted"/>